<keyword evidence="7" id="KW-1185">Reference proteome</keyword>
<dbReference type="InterPro" id="IPR036420">
    <property type="entry name" value="BRCT_dom_sf"/>
</dbReference>
<reference evidence="7" key="1">
    <citation type="submission" date="2017-02" db="EMBL/GenBank/DDBJ databases">
        <authorList>
            <person name="Tafer H."/>
            <person name="Lopandic K."/>
        </authorList>
    </citation>
    <scope>NUCLEOTIDE SEQUENCE [LARGE SCALE GENOMIC DNA]</scope>
    <source>
        <strain evidence="7">CBS 366.77</strain>
    </source>
</reference>
<sequence length="1442" mass="158378">MDSQDDSIDISQLKRDALGLEHDPSQAVLDKIRTIGPTSLHDNSKPDQPEQTILLAGVRPTEDGVYRPFANPNVSPSPSSPLVKTTILSNERTAFGPGEQRDHAASQSGIMSSGETAPGDTQVVSQSVFDSKIRQNKDTAGAEELENSGDIATYMTLSEDEAGNINLLSGFDNTHPDAMHTEENDDQTSSKIGESSPIHYQPNLFPESQRFLTITPARTAAEKTPGQGQSSETPRASHNPLTGDPGSAGGIMALSQVFKATQAPSSPLANGPQSDPMSDRPSPSVPLQRHSLADPLSSPFARRPTKSHRKSTELHYISMEESQAERDKLLGQRMTRPAEHVNSEDQSDNEFSKEPSFARRLRRQKIIDEEATAQFVNVTALSRPASRQAAENDNNVRTSPHGQSKRRDQSYSSSVHELDSEPPSRNDVQQRATSEAGEDAEQNEDLARHAHPSLDRNKLTEEDKENYNDTSEPNVSSAAGTHGRPSQILAVAESPSRNARVWTQEPSDSNQCLRSPNLGDPVDEGSRSSQGFVVKDSQQSLGRTREENNEENMTVRSSGQTFEREAISGMEVDAPLNLEKVASSPPCSTPERNPLSSHERVINTDTEEQPESENLGDSSNKHGEQPFAQNPRQTEDSNQVSHKFMDTNRDPRGKFSSVLSQIAETPLHQQPASSRDVAAVTNIPETSPNQPCSQSGPNAVNGDMQDQDDDDLPPMYPANHARAPESRPSDAQRSLLAAKRFHNPKILSSPSGRQRDSLTEIASIASPPTGPDHYDVGSFLTAEDQEFNNFFASSPIPPKKKRRTNFRRKVYASDPILPVTPRVPKSQSTNVQQEETIEEEPEPPESPTIARNTSRTHLKPIKRGDALWKVNSSQQSTDSQVEQPAKVGAPRRRGRPPLHARKYPKDLVAEAVVIHNRSSIGPSRSPSNADQRPMNTPTGVTRTDPERTITDGSEIMRNQVLALWPGKKLAYYAGTCFGVPGSKPPSRYLVKFEDSDFVEVSMSSVKRLELRIGDAVKLDMPDVPKITHIIRGFTDKLSAEELGKQTDSGLVPITDIYGHSKVILGPKQRKSLPNGALPGPENVITIPISKIYMDTILFNQLKDREFTYNSEAVQSDSRLRTPSERHSTPTSPSARLSRNIPAYTGLFSGMVFAVSYVENDDAKSRVTKMILENGGRILKEGFNELFEFPSNVPHVTPTNASEPGATESNVPFRLASAAEDVGFACLIADKHSRREKYMQALALNIPCLSGRWIEDCLAQSRILDWGMYLLPAGESMYLDGATKSRLLTPKPATSMRLQSTIADRPKLLAGQSVLLVMGRGRAEEKRRAYIFLTYALGASKVARVFDLKSAKAVLDQQVTAGADSNWNWTFVDDDEQEAAQSMILGRPVDVPQKPQPAKRGRKRKRPEPIDSAGNNGPNVNTKTKIVGNEFLCQSLILGRLFE</sequence>
<dbReference type="Proteomes" id="UP000266188">
    <property type="component" value="Unassembled WGS sequence"/>
</dbReference>
<dbReference type="Gene3D" id="2.30.30.140">
    <property type="match status" value="1"/>
</dbReference>
<feature type="domain" description="BRCT" evidence="5">
    <location>
        <begin position="1142"/>
        <end position="1270"/>
    </location>
</feature>
<feature type="region of interest" description="Disordered" evidence="4">
    <location>
        <begin position="220"/>
        <end position="756"/>
    </location>
</feature>
<dbReference type="GO" id="GO:0042393">
    <property type="term" value="F:histone binding"/>
    <property type="evidence" value="ECO:0007669"/>
    <property type="project" value="TreeGrafter"/>
</dbReference>
<evidence type="ECO:0000313" key="7">
    <source>
        <dbReference type="Proteomes" id="UP000266188"/>
    </source>
</evidence>
<feature type="compositionally biased region" description="Polar residues" evidence="4">
    <location>
        <begin position="105"/>
        <end position="115"/>
    </location>
</feature>
<feature type="compositionally biased region" description="Basic and acidic residues" evidence="4">
    <location>
        <begin position="643"/>
        <end position="653"/>
    </location>
</feature>
<gene>
    <name evidence="6" type="ORF">PHISCL_05382</name>
</gene>
<dbReference type="FunFam" id="3.40.50.10190:FF:000083">
    <property type="entry name" value="DNA damage repair protein (Rad9)"/>
    <property type="match status" value="1"/>
</dbReference>
<dbReference type="InterPro" id="IPR047249">
    <property type="entry name" value="BRCT_p53bp1-like_rpt1"/>
</dbReference>
<dbReference type="GO" id="GO:0045944">
    <property type="term" value="P:positive regulation of transcription by RNA polymerase II"/>
    <property type="evidence" value="ECO:0007669"/>
    <property type="project" value="TreeGrafter"/>
</dbReference>
<protein>
    <recommendedName>
        <fullName evidence="5">BRCT domain-containing protein</fullName>
    </recommendedName>
</protein>
<feature type="compositionally biased region" description="Polar residues" evidence="4">
    <location>
        <begin position="504"/>
        <end position="514"/>
    </location>
</feature>
<dbReference type="Pfam" id="PF00533">
    <property type="entry name" value="BRCT"/>
    <property type="match status" value="1"/>
</dbReference>
<dbReference type="EMBL" id="MVGC01000176">
    <property type="protein sequence ID" value="RJE22290.1"/>
    <property type="molecule type" value="Genomic_DNA"/>
</dbReference>
<feature type="compositionally biased region" description="Polar residues" evidence="4">
    <location>
        <begin position="389"/>
        <end position="402"/>
    </location>
</feature>
<dbReference type="PANTHER" id="PTHR15321:SF3">
    <property type="entry name" value="TP53-BINDING PROTEIN 1"/>
    <property type="match status" value="1"/>
</dbReference>
<feature type="compositionally biased region" description="Basic and acidic residues" evidence="4">
    <location>
        <begin position="323"/>
        <end position="343"/>
    </location>
</feature>
<feature type="compositionally biased region" description="Polar residues" evidence="4">
    <location>
        <begin position="870"/>
        <end position="882"/>
    </location>
</feature>
<feature type="region of interest" description="Disordered" evidence="4">
    <location>
        <begin position="94"/>
        <end position="124"/>
    </location>
</feature>
<evidence type="ECO:0000256" key="1">
    <source>
        <dbReference type="ARBA" id="ARBA00004123"/>
    </source>
</evidence>
<dbReference type="Pfam" id="PF08605">
    <property type="entry name" value="Rad9_Rad53_bind"/>
    <property type="match status" value="1"/>
</dbReference>
<dbReference type="InterPro" id="IPR047252">
    <property type="entry name" value="TP53BP1-like"/>
</dbReference>
<name>A0A3A2ZID0_9EURO</name>
<comment type="subcellular location">
    <subcellularLocation>
        <location evidence="1">Nucleus</location>
    </subcellularLocation>
</comment>
<dbReference type="CDD" id="cd17745">
    <property type="entry name" value="BRCT_p53bp1_rpt1"/>
    <property type="match status" value="1"/>
</dbReference>
<feature type="compositionally biased region" description="Polar residues" evidence="4">
    <location>
        <begin position="917"/>
        <end position="941"/>
    </location>
</feature>
<dbReference type="InterPro" id="IPR001357">
    <property type="entry name" value="BRCT_dom"/>
</dbReference>
<proteinExistence type="predicted"/>
<feature type="compositionally biased region" description="Polar residues" evidence="4">
    <location>
        <begin position="1412"/>
        <end position="1421"/>
    </location>
</feature>
<dbReference type="SUPFAM" id="SSF52113">
    <property type="entry name" value="BRCT domain"/>
    <property type="match status" value="1"/>
</dbReference>
<feature type="compositionally biased region" description="Basic residues" evidence="4">
    <location>
        <begin position="1396"/>
        <end position="1405"/>
    </location>
</feature>
<dbReference type="InterPro" id="IPR013914">
    <property type="entry name" value="Rad9_Rad53-bd_dom_fun"/>
</dbReference>
<organism evidence="6 7">
    <name type="scientific">Aspergillus sclerotialis</name>
    <dbReference type="NCBI Taxonomy" id="2070753"/>
    <lineage>
        <taxon>Eukaryota</taxon>
        <taxon>Fungi</taxon>
        <taxon>Dikarya</taxon>
        <taxon>Ascomycota</taxon>
        <taxon>Pezizomycotina</taxon>
        <taxon>Eurotiomycetes</taxon>
        <taxon>Eurotiomycetidae</taxon>
        <taxon>Eurotiales</taxon>
        <taxon>Aspergillaceae</taxon>
        <taxon>Aspergillus</taxon>
        <taxon>Aspergillus subgen. Polypaecilum</taxon>
    </lineage>
</organism>
<dbReference type="STRING" id="2070753.A0A3A2ZID0"/>
<evidence type="ECO:0000256" key="3">
    <source>
        <dbReference type="ARBA" id="ARBA00023242"/>
    </source>
</evidence>
<feature type="compositionally biased region" description="Polar residues" evidence="4">
    <location>
        <begin position="258"/>
        <end position="276"/>
    </location>
</feature>
<dbReference type="PROSITE" id="PS50172">
    <property type="entry name" value="BRCT"/>
    <property type="match status" value="1"/>
</dbReference>
<feature type="compositionally biased region" description="Polar residues" evidence="4">
    <location>
        <begin position="527"/>
        <end position="542"/>
    </location>
</feature>
<dbReference type="PANTHER" id="PTHR15321">
    <property type="entry name" value="TUMOR SUPPRESSOR P53-BINDING PROTEIN 1"/>
    <property type="match status" value="1"/>
</dbReference>
<evidence type="ECO:0000256" key="4">
    <source>
        <dbReference type="SAM" id="MobiDB-lite"/>
    </source>
</evidence>
<accession>A0A3A2ZID0</accession>
<feature type="compositionally biased region" description="Polar residues" evidence="4">
    <location>
        <begin position="226"/>
        <end position="240"/>
    </location>
</feature>
<feature type="compositionally biased region" description="Basic and acidic residues" evidence="4">
    <location>
        <begin position="1117"/>
        <end position="1127"/>
    </location>
</feature>
<dbReference type="GO" id="GO:0005634">
    <property type="term" value="C:nucleus"/>
    <property type="evidence" value="ECO:0007669"/>
    <property type="project" value="UniProtKB-SubCell"/>
</dbReference>
<feature type="compositionally biased region" description="Polar residues" evidence="4">
    <location>
        <begin position="468"/>
        <end position="479"/>
    </location>
</feature>
<comment type="caution">
    <text evidence="6">The sequence shown here is derived from an EMBL/GenBank/DDBJ whole genome shotgun (WGS) entry which is preliminary data.</text>
</comment>
<dbReference type="OrthoDB" id="129353at2759"/>
<feature type="region of interest" description="Disordered" evidence="4">
    <location>
        <begin position="917"/>
        <end position="947"/>
    </location>
</feature>
<dbReference type="Gene3D" id="3.40.50.10190">
    <property type="entry name" value="BRCT domain"/>
    <property type="match status" value="1"/>
</dbReference>
<dbReference type="SMART" id="SM00292">
    <property type="entry name" value="BRCT"/>
    <property type="match status" value="1"/>
</dbReference>
<feature type="compositionally biased region" description="Polar residues" evidence="4">
    <location>
        <begin position="627"/>
        <end position="641"/>
    </location>
</feature>
<feature type="compositionally biased region" description="Polar residues" evidence="4">
    <location>
        <begin position="683"/>
        <end position="698"/>
    </location>
</feature>
<evidence type="ECO:0000259" key="5">
    <source>
        <dbReference type="PROSITE" id="PS50172"/>
    </source>
</evidence>
<keyword evidence="3" id="KW-0539">Nucleus</keyword>
<feature type="region of interest" description="Disordered" evidence="4">
    <location>
        <begin position="817"/>
        <end position="899"/>
    </location>
</feature>
<feature type="compositionally biased region" description="Polar residues" evidence="4">
    <location>
        <begin position="657"/>
        <end position="673"/>
    </location>
</feature>
<feature type="region of interest" description="Disordered" evidence="4">
    <location>
        <begin position="166"/>
        <end position="202"/>
    </location>
</feature>
<feature type="compositionally biased region" description="Basic residues" evidence="4">
    <location>
        <begin position="889"/>
        <end position="899"/>
    </location>
</feature>
<keyword evidence="2" id="KW-0227">DNA damage</keyword>
<dbReference type="GO" id="GO:0000077">
    <property type="term" value="P:DNA damage checkpoint signaling"/>
    <property type="evidence" value="ECO:0007669"/>
    <property type="project" value="TreeGrafter"/>
</dbReference>
<evidence type="ECO:0000313" key="6">
    <source>
        <dbReference type="EMBL" id="RJE22290.1"/>
    </source>
</evidence>
<feature type="region of interest" description="Disordered" evidence="4">
    <location>
        <begin position="1383"/>
        <end position="1421"/>
    </location>
</feature>
<feature type="region of interest" description="Disordered" evidence="4">
    <location>
        <begin position="1112"/>
        <end position="1136"/>
    </location>
</feature>
<evidence type="ECO:0000256" key="2">
    <source>
        <dbReference type="ARBA" id="ARBA00022763"/>
    </source>
</evidence>
<feature type="compositionally biased region" description="Basic and acidic residues" evidence="4">
    <location>
        <begin position="445"/>
        <end position="467"/>
    </location>
</feature>